<dbReference type="KEGG" id="fnf:BSQ88_07910"/>
<gene>
    <name evidence="1" type="ORF">A2J07_10430</name>
</gene>
<dbReference type="EMBL" id="LVEA01000029">
    <property type="protein sequence ID" value="KYL04801.1"/>
    <property type="molecule type" value="Genomic_DNA"/>
</dbReference>
<dbReference type="Proteomes" id="UP000075816">
    <property type="component" value="Unassembled WGS sequence"/>
</dbReference>
<dbReference type="InterPro" id="IPR010064">
    <property type="entry name" value="HK97-gp10_tail"/>
</dbReference>
<accession>A0A162J0A6</accession>
<evidence type="ECO:0000313" key="1">
    <source>
        <dbReference type="EMBL" id="KYL04801.1"/>
    </source>
</evidence>
<dbReference type="AlphaFoldDB" id="A0A162J0A6"/>
<organism evidence="1 2">
    <name type="scientific">Fusobacterium necrophorum subsp. funduliforme</name>
    <dbReference type="NCBI Taxonomy" id="143387"/>
    <lineage>
        <taxon>Bacteria</taxon>
        <taxon>Fusobacteriati</taxon>
        <taxon>Fusobacteriota</taxon>
        <taxon>Fusobacteriia</taxon>
        <taxon>Fusobacteriales</taxon>
        <taxon>Fusobacteriaceae</taxon>
        <taxon>Fusobacterium</taxon>
    </lineage>
</organism>
<dbReference type="GeneID" id="75076350"/>
<proteinExistence type="predicted"/>
<evidence type="ECO:0000313" key="2">
    <source>
        <dbReference type="Proteomes" id="UP000075816"/>
    </source>
</evidence>
<dbReference type="Pfam" id="PF04883">
    <property type="entry name" value="HK97-gp10_like"/>
    <property type="match status" value="1"/>
</dbReference>
<dbReference type="eggNOG" id="ENOG50330TE">
    <property type="taxonomic scope" value="Bacteria"/>
</dbReference>
<sequence length="143" mass="16466">MSDYGFSSKDLEEIEKEVLRLAKKYPKEARKFLGKQGNELKKKVKAKAKSKIGKKTGNYMKGFKRGKVYKYMGEEDTVRVYNNMPHAHLIEHGHIIKGRGKNGKEHGFKKGYHILEEAEKEFHDDFVKASDAFIDEILKNGGF</sequence>
<name>A0A162J0A6_9FUSO</name>
<protein>
    <submittedName>
        <fullName evidence="1">Uncharacterized protein</fullName>
    </submittedName>
</protein>
<reference evidence="1 2" key="1">
    <citation type="submission" date="2016-03" db="EMBL/GenBank/DDBJ databases">
        <title>Comparative genomics of human isolates of Fusobacterium necrophorum.</title>
        <authorList>
            <person name="Jensen A."/>
            <person name="Bank S."/>
            <person name="Andersen P.S."/>
            <person name="Kristensen L.H."/>
            <person name="Prag J."/>
        </authorList>
    </citation>
    <scope>NUCLEOTIDE SEQUENCE [LARGE SCALE GENOMIC DNA]</scope>
    <source>
        <strain evidence="1 2">LS_1264</strain>
    </source>
</reference>
<comment type="caution">
    <text evidence="1">The sequence shown here is derived from an EMBL/GenBank/DDBJ whole genome shotgun (WGS) entry which is preliminary data.</text>
</comment>
<dbReference type="RefSeq" id="WP_005957845.1">
    <property type="nucleotide sequence ID" value="NZ_CAXOUE010000018.1"/>
</dbReference>